<evidence type="ECO:0000313" key="2">
    <source>
        <dbReference type="Proteomes" id="UP000198852"/>
    </source>
</evidence>
<dbReference type="STRING" id="95161.SAMN05660874_01884"/>
<sequence length="83" mass="9390">MSSVDELRQVLQEIERSLEEAGAHLGTCQGKLDEARQALVQLDPEHPETVLPTGLPRTHDQVERAQRMIDLVLSTIRDFTTRL</sequence>
<keyword evidence="2" id="KW-1185">Reference proteome</keyword>
<reference evidence="2" key="1">
    <citation type="submission" date="2016-10" db="EMBL/GenBank/DDBJ databases">
        <authorList>
            <person name="Varghese N."/>
            <person name="Submissions S."/>
        </authorList>
    </citation>
    <scope>NUCLEOTIDE SEQUENCE [LARGE SCALE GENOMIC DNA]</scope>
    <source>
        <strain evidence="2">DSM 44771</strain>
    </source>
</reference>
<dbReference type="Proteomes" id="UP000198852">
    <property type="component" value="Unassembled WGS sequence"/>
</dbReference>
<evidence type="ECO:0000313" key="1">
    <source>
        <dbReference type="EMBL" id="SFS56011.1"/>
    </source>
</evidence>
<dbReference type="RefSeq" id="WP_093415370.1">
    <property type="nucleotide sequence ID" value="NZ_FOZX01000002.1"/>
</dbReference>
<protein>
    <submittedName>
        <fullName evidence="1">Uncharacterized protein</fullName>
    </submittedName>
</protein>
<dbReference type="AlphaFoldDB" id="A0A1I6QU95"/>
<organism evidence="1 2">
    <name type="scientific">Saccharopolyspora flava</name>
    <dbReference type="NCBI Taxonomy" id="95161"/>
    <lineage>
        <taxon>Bacteria</taxon>
        <taxon>Bacillati</taxon>
        <taxon>Actinomycetota</taxon>
        <taxon>Actinomycetes</taxon>
        <taxon>Pseudonocardiales</taxon>
        <taxon>Pseudonocardiaceae</taxon>
        <taxon>Saccharopolyspora</taxon>
    </lineage>
</organism>
<gene>
    <name evidence="1" type="ORF">SAMN05660874_01884</name>
</gene>
<dbReference type="OrthoDB" id="3693837at2"/>
<dbReference type="EMBL" id="FOZX01000002">
    <property type="protein sequence ID" value="SFS56011.1"/>
    <property type="molecule type" value="Genomic_DNA"/>
</dbReference>
<name>A0A1I6QU95_9PSEU</name>
<accession>A0A1I6QU95</accession>
<proteinExistence type="predicted"/>